<protein>
    <recommendedName>
        <fullName evidence="2">DUF4219 domain-containing protein</fullName>
    </recommendedName>
</protein>
<accession>A0A6N2AL40</accession>
<comment type="caution">
    <text evidence="1">The sequence shown here is derived from an EMBL/GenBank/DDBJ whole genome shotgun (WGS) entry which is preliminary data.</text>
</comment>
<sequence length="173" mass="20345">MENNNVILYVVAPTRAVLPQAKKLEDHLYNVYSAMTRSKELWDTLKKKYKAEDACFKKFVVAKFLHYKMVDSKTVGPQVQKLQLVFHNLIDKDMVVNEVFQVTTMIEKLPHSWNDFENYLKHKNKEMKLEDLLIRLKIEEDIKITKKKSHNISTLIGVNTIEEAPIKDKKIKK</sequence>
<name>A0A6N2AL40_SOLCI</name>
<gene>
    <name evidence="1" type="ORF">EJD97_005756</name>
</gene>
<dbReference type="AlphaFoldDB" id="A0A6N2AL40"/>
<organism evidence="1">
    <name type="scientific">Solanum chilense</name>
    <name type="common">Tomato</name>
    <name type="synonym">Lycopersicon chilense</name>
    <dbReference type="NCBI Taxonomy" id="4083"/>
    <lineage>
        <taxon>Eukaryota</taxon>
        <taxon>Viridiplantae</taxon>
        <taxon>Streptophyta</taxon>
        <taxon>Embryophyta</taxon>
        <taxon>Tracheophyta</taxon>
        <taxon>Spermatophyta</taxon>
        <taxon>Magnoliopsida</taxon>
        <taxon>eudicotyledons</taxon>
        <taxon>Gunneridae</taxon>
        <taxon>Pentapetalae</taxon>
        <taxon>asterids</taxon>
        <taxon>lamiids</taxon>
        <taxon>Solanales</taxon>
        <taxon>Solanaceae</taxon>
        <taxon>Solanoideae</taxon>
        <taxon>Solaneae</taxon>
        <taxon>Solanum</taxon>
        <taxon>Solanum subgen. Lycopersicon</taxon>
    </lineage>
</organism>
<reference evidence="1" key="1">
    <citation type="submission" date="2019-05" db="EMBL/GenBank/DDBJ databases">
        <title>The de novo reference genome and transcriptome assemblies of the wild tomato species Solanum chilense.</title>
        <authorList>
            <person name="Stam R."/>
            <person name="Nosenko T."/>
            <person name="Hoerger A.C."/>
            <person name="Stephan W."/>
            <person name="Seidel M.A."/>
            <person name="Kuhn J.M.M."/>
            <person name="Haberer G."/>
            <person name="Tellier A."/>
        </authorList>
    </citation>
    <scope>NUCLEOTIDE SEQUENCE</scope>
    <source>
        <tissue evidence="1">Mature leaves</tissue>
    </source>
</reference>
<dbReference type="PANTHER" id="PTHR47592">
    <property type="entry name" value="PBF68 PROTEIN"/>
    <property type="match status" value="1"/>
</dbReference>
<evidence type="ECO:0000313" key="1">
    <source>
        <dbReference type="EMBL" id="TMW82509.1"/>
    </source>
</evidence>
<proteinExistence type="predicted"/>
<dbReference type="Pfam" id="PF14223">
    <property type="entry name" value="Retrotran_gag_2"/>
    <property type="match status" value="1"/>
</dbReference>
<dbReference type="EMBL" id="RXGB01018384">
    <property type="protein sequence ID" value="TMW82509.1"/>
    <property type="molecule type" value="Genomic_DNA"/>
</dbReference>
<dbReference type="PANTHER" id="PTHR47592:SF24">
    <property type="entry name" value="BNACNNG30200D PROTEIN"/>
    <property type="match status" value="1"/>
</dbReference>
<evidence type="ECO:0008006" key="2">
    <source>
        <dbReference type="Google" id="ProtNLM"/>
    </source>
</evidence>